<sequence length="39" mass="4567">MDRVYFTLSLGTSDELDRTNLLTEFALRILVSKKEKCLF</sequence>
<dbReference type="EMBL" id="FONA01000003">
    <property type="protein sequence ID" value="SFD85791.1"/>
    <property type="molecule type" value="Genomic_DNA"/>
</dbReference>
<keyword evidence="2" id="KW-1185">Reference proteome</keyword>
<reference evidence="1 2" key="1">
    <citation type="submission" date="2016-10" db="EMBL/GenBank/DDBJ databases">
        <authorList>
            <person name="de Groot N.N."/>
        </authorList>
    </citation>
    <scope>NUCLEOTIDE SEQUENCE [LARGE SCALE GENOMIC DNA]</scope>
    <source>
        <strain evidence="1 2">DSM 19012</strain>
    </source>
</reference>
<dbReference type="InParanoid" id="A0A1I1VSA6"/>
<name>A0A1I1VSA6_9BACT</name>
<gene>
    <name evidence="1" type="ORF">SAMN05444380_10340</name>
</gene>
<organism evidence="1 2">
    <name type="scientific">Thermophagus xiamenensis</name>
    <dbReference type="NCBI Taxonomy" id="385682"/>
    <lineage>
        <taxon>Bacteria</taxon>
        <taxon>Pseudomonadati</taxon>
        <taxon>Bacteroidota</taxon>
        <taxon>Bacteroidia</taxon>
        <taxon>Marinilabiliales</taxon>
        <taxon>Marinilabiliaceae</taxon>
        <taxon>Thermophagus</taxon>
    </lineage>
</organism>
<evidence type="ECO:0000313" key="1">
    <source>
        <dbReference type="EMBL" id="SFD85791.1"/>
    </source>
</evidence>
<accession>A0A1I1VSA6</accession>
<evidence type="ECO:0000313" key="2">
    <source>
        <dbReference type="Proteomes" id="UP000181976"/>
    </source>
</evidence>
<dbReference type="AlphaFoldDB" id="A0A1I1VSA6"/>
<proteinExistence type="predicted"/>
<dbReference type="Proteomes" id="UP000181976">
    <property type="component" value="Unassembled WGS sequence"/>
</dbReference>
<protein>
    <submittedName>
        <fullName evidence="1">Uncharacterized protein</fullName>
    </submittedName>
</protein>